<sequence>MTSFTTARLMRGGTKRTLLVVSAVILVTIALVSIDKSGQNSVQSQPILEPEGKKKPDHRDEPTTHVAEGDKITLKNITPKPILDWHNFFEYIEEADGCSNIKMFGGKPYGGTNVLDGDKAVCLDANVAPTPGSCIVLSFGISNEWSFDDAMEQFGCKVDVLRGRDPTVSESRERSQPEGKKKPDHRDEPTTHVAEGDKITLKNTTPKPILNWHNFFEYIEEADGCSNIKMFGGKPYGGTNVLDGDKAVCLDANVAPTPGSCIVLSFGISNEWSFDDAMEQFGCKVYAFDPTMGQQAHLRGHDIHFHPWGLGGATGVASYHETEIPVYTYRDILKKINEEQSIIDYLKIDIEGFEVDFFNNVLSDDVELLANVKQIGMEIHPVASESIRDQMWSQIRLLRSHNFSQVSSLPNMAGGNNYIFENKTVSLCYEILWVNDKFR</sequence>
<dbReference type="InterPro" id="IPR025714">
    <property type="entry name" value="Methyltranfer_dom"/>
</dbReference>
<dbReference type="OrthoDB" id="10006218at2759"/>
<dbReference type="RefSeq" id="XP_018024841.1">
    <property type="nucleotide sequence ID" value="XM_018169352.2"/>
</dbReference>
<accession>A0A8B7PHP2</accession>
<feature type="region of interest" description="Disordered" evidence="1">
    <location>
        <begin position="41"/>
        <end position="64"/>
    </location>
</feature>
<dbReference type="GeneID" id="108680527"/>
<feature type="compositionally biased region" description="Basic and acidic residues" evidence="1">
    <location>
        <begin position="50"/>
        <end position="64"/>
    </location>
</feature>
<dbReference type="KEGG" id="hazt:108680527"/>
<organism evidence="3 4">
    <name type="scientific">Hyalella azteca</name>
    <name type="common">Amphipod</name>
    <dbReference type="NCBI Taxonomy" id="294128"/>
    <lineage>
        <taxon>Eukaryota</taxon>
        <taxon>Metazoa</taxon>
        <taxon>Ecdysozoa</taxon>
        <taxon>Arthropoda</taxon>
        <taxon>Crustacea</taxon>
        <taxon>Multicrustacea</taxon>
        <taxon>Malacostraca</taxon>
        <taxon>Eumalacostraca</taxon>
        <taxon>Peracarida</taxon>
        <taxon>Amphipoda</taxon>
        <taxon>Senticaudata</taxon>
        <taxon>Talitrida</taxon>
        <taxon>Talitroidea</taxon>
        <taxon>Hyalellidae</taxon>
        <taxon>Hyalella</taxon>
    </lineage>
</organism>
<feature type="domain" description="Methyltransferase" evidence="2">
    <location>
        <begin position="215"/>
        <end position="388"/>
    </location>
</feature>
<dbReference type="InterPro" id="IPR029063">
    <property type="entry name" value="SAM-dependent_MTases_sf"/>
</dbReference>
<proteinExistence type="predicted"/>
<keyword evidence="3" id="KW-1185">Reference proteome</keyword>
<dbReference type="InterPro" id="IPR026913">
    <property type="entry name" value="METTL24"/>
</dbReference>
<name>A0A8B7PHP2_HYAAZ</name>
<protein>
    <submittedName>
        <fullName evidence="4">Uncharacterized protein LOC108680527</fullName>
    </submittedName>
</protein>
<gene>
    <name evidence="4" type="primary">LOC108680527</name>
</gene>
<evidence type="ECO:0000313" key="4">
    <source>
        <dbReference type="RefSeq" id="XP_018024841.1"/>
    </source>
</evidence>
<evidence type="ECO:0000313" key="3">
    <source>
        <dbReference type="Proteomes" id="UP000694843"/>
    </source>
</evidence>
<dbReference type="Gene3D" id="3.40.50.150">
    <property type="entry name" value="Vaccinia Virus protein VP39"/>
    <property type="match status" value="1"/>
</dbReference>
<evidence type="ECO:0000256" key="1">
    <source>
        <dbReference type="SAM" id="MobiDB-lite"/>
    </source>
</evidence>
<dbReference type="PANTHER" id="PTHR32026">
    <property type="entry name" value="METHYLTRANSFERASE-LIKE PROTEIN 24"/>
    <property type="match status" value="1"/>
</dbReference>
<dbReference type="Pfam" id="PF13383">
    <property type="entry name" value="Methyltransf_22"/>
    <property type="match status" value="1"/>
</dbReference>
<dbReference type="AlphaFoldDB" id="A0A8B7PHP2"/>
<dbReference type="Proteomes" id="UP000694843">
    <property type="component" value="Unplaced"/>
</dbReference>
<feature type="region of interest" description="Disordered" evidence="1">
    <location>
        <begin position="165"/>
        <end position="193"/>
    </location>
</feature>
<dbReference type="SUPFAM" id="SSF53335">
    <property type="entry name" value="S-adenosyl-L-methionine-dependent methyltransferases"/>
    <property type="match status" value="1"/>
</dbReference>
<reference evidence="4" key="1">
    <citation type="submission" date="2025-08" db="UniProtKB">
        <authorList>
            <consortium name="RefSeq"/>
        </authorList>
    </citation>
    <scope>IDENTIFICATION</scope>
    <source>
        <tissue evidence="4">Whole organism</tissue>
    </source>
</reference>
<dbReference type="PANTHER" id="PTHR32026:SF10">
    <property type="entry name" value="METHYLTRANSFERASE-LIKE PROTEIN 24-RELATED"/>
    <property type="match status" value="1"/>
</dbReference>
<evidence type="ECO:0000259" key="2">
    <source>
        <dbReference type="Pfam" id="PF13383"/>
    </source>
</evidence>